<keyword evidence="9" id="KW-1185">Reference proteome</keyword>
<dbReference type="InterPro" id="IPR052337">
    <property type="entry name" value="SAT4-like"/>
</dbReference>
<keyword evidence="4 6" id="KW-0472">Membrane</keyword>
<feature type="transmembrane region" description="Helical" evidence="6">
    <location>
        <begin position="84"/>
        <end position="104"/>
    </location>
</feature>
<evidence type="ECO:0000256" key="1">
    <source>
        <dbReference type="ARBA" id="ARBA00004141"/>
    </source>
</evidence>
<accession>A0AA39Y9D9</accession>
<dbReference type="AlphaFoldDB" id="A0AA39Y9D9"/>
<protein>
    <recommendedName>
        <fullName evidence="7">Rhodopsin domain-containing protein</fullName>
    </recommendedName>
</protein>
<comment type="subcellular location">
    <subcellularLocation>
        <location evidence="1">Membrane</location>
        <topology evidence="1">Multi-pass membrane protein</topology>
    </subcellularLocation>
</comment>
<dbReference type="Pfam" id="PF20684">
    <property type="entry name" value="Fung_rhodopsin"/>
    <property type="match status" value="1"/>
</dbReference>
<reference evidence="8" key="1">
    <citation type="submission" date="2023-06" db="EMBL/GenBank/DDBJ databases">
        <title>Genome-scale phylogeny and comparative genomics of the fungal order Sordariales.</title>
        <authorList>
            <consortium name="Lawrence Berkeley National Laboratory"/>
            <person name="Hensen N."/>
            <person name="Bonometti L."/>
            <person name="Westerberg I."/>
            <person name="Brannstrom I.O."/>
            <person name="Guillou S."/>
            <person name="Cros-Aarteil S."/>
            <person name="Calhoun S."/>
            <person name="Haridas S."/>
            <person name="Kuo A."/>
            <person name="Mondo S."/>
            <person name="Pangilinan J."/>
            <person name="Riley R."/>
            <person name="Labutti K."/>
            <person name="Andreopoulos B."/>
            <person name="Lipzen A."/>
            <person name="Chen C."/>
            <person name="Yanf M."/>
            <person name="Daum C."/>
            <person name="Ng V."/>
            <person name="Clum A."/>
            <person name="Steindorff A."/>
            <person name="Ohm R."/>
            <person name="Martin F."/>
            <person name="Silar P."/>
            <person name="Natvig D."/>
            <person name="Lalanne C."/>
            <person name="Gautier V."/>
            <person name="Ament-Velasquez S.L."/>
            <person name="Kruys A."/>
            <person name="Hutchinson M.I."/>
            <person name="Powell A.J."/>
            <person name="Barry K."/>
            <person name="Miller A.N."/>
            <person name="Grigoriev I.V."/>
            <person name="Debuchy R."/>
            <person name="Gladieux P."/>
            <person name="Thoren M.H."/>
            <person name="Johannesson H."/>
        </authorList>
    </citation>
    <scope>NUCLEOTIDE SEQUENCE</scope>
    <source>
        <strain evidence="8">SMH2532-1</strain>
    </source>
</reference>
<evidence type="ECO:0000313" key="8">
    <source>
        <dbReference type="EMBL" id="KAK0648479.1"/>
    </source>
</evidence>
<name>A0AA39Y9D9_9PEZI</name>
<gene>
    <name evidence="8" type="ORF">B0T16DRAFT_116090</name>
</gene>
<feature type="transmembrane region" description="Helical" evidence="6">
    <location>
        <begin position="47"/>
        <end position="72"/>
    </location>
</feature>
<evidence type="ECO:0000256" key="4">
    <source>
        <dbReference type="ARBA" id="ARBA00023136"/>
    </source>
</evidence>
<evidence type="ECO:0000256" key="3">
    <source>
        <dbReference type="ARBA" id="ARBA00022989"/>
    </source>
</evidence>
<dbReference type="GO" id="GO:0016020">
    <property type="term" value="C:membrane"/>
    <property type="evidence" value="ECO:0007669"/>
    <property type="project" value="UniProtKB-SubCell"/>
</dbReference>
<dbReference type="InterPro" id="IPR049326">
    <property type="entry name" value="Rhodopsin_dom_fungi"/>
</dbReference>
<keyword evidence="2 6" id="KW-0812">Transmembrane</keyword>
<evidence type="ECO:0000256" key="6">
    <source>
        <dbReference type="SAM" id="Phobius"/>
    </source>
</evidence>
<keyword evidence="3 6" id="KW-1133">Transmembrane helix</keyword>
<dbReference type="PANTHER" id="PTHR33048:SF42">
    <property type="entry name" value="INTEGRAL MEMBRANE PROTEIN"/>
    <property type="match status" value="1"/>
</dbReference>
<feature type="domain" description="Rhodopsin" evidence="7">
    <location>
        <begin position="32"/>
        <end position="149"/>
    </location>
</feature>
<organism evidence="8 9">
    <name type="scientific">Cercophora newfieldiana</name>
    <dbReference type="NCBI Taxonomy" id="92897"/>
    <lineage>
        <taxon>Eukaryota</taxon>
        <taxon>Fungi</taxon>
        <taxon>Dikarya</taxon>
        <taxon>Ascomycota</taxon>
        <taxon>Pezizomycotina</taxon>
        <taxon>Sordariomycetes</taxon>
        <taxon>Sordariomycetidae</taxon>
        <taxon>Sordariales</taxon>
        <taxon>Lasiosphaeriaceae</taxon>
        <taxon>Cercophora</taxon>
    </lineage>
</organism>
<evidence type="ECO:0000256" key="5">
    <source>
        <dbReference type="ARBA" id="ARBA00038359"/>
    </source>
</evidence>
<sequence length="243" mass="27202">MLFVDKTIDYGPRLNAIMWLMVSVAAIFLFTRLYLKKCQMRGLWWDDYTLLASWVCQTIQAGLVSFSITLGYGKPIPAIPTKDGAKLLLVLNILSTLLIIANFLGKLSFGLTLMRIPAVWMRLSVLFIIITLAATLSMSSVLVWIECLGFRRVANCINDNVSLSYNMFSCGRMTGVPRVDVLVLIDNSIFGCHGCGARILAMEVHLESADEQEGKDWCSRRHEHGRIVGHPPKPRLQKLTVVV</sequence>
<proteinExistence type="inferred from homology"/>
<comment type="similarity">
    <text evidence="5">Belongs to the SAT4 family.</text>
</comment>
<evidence type="ECO:0000313" key="9">
    <source>
        <dbReference type="Proteomes" id="UP001174936"/>
    </source>
</evidence>
<feature type="transmembrane region" description="Helical" evidence="6">
    <location>
        <begin position="16"/>
        <end position="35"/>
    </location>
</feature>
<comment type="caution">
    <text evidence="8">The sequence shown here is derived from an EMBL/GenBank/DDBJ whole genome shotgun (WGS) entry which is preliminary data.</text>
</comment>
<evidence type="ECO:0000259" key="7">
    <source>
        <dbReference type="Pfam" id="PF20684"/>
    </source>
</evidence>
<dbReference type="EMBL" id="JAULSV010000003">
    <property type="protein sequence ID" value="KAK0648479.1"/>
    <property type="molecule type" value="Genomic_DNA"/>
</dbReference>
<feature type="transmembrane region" description="Helical" evidence="6">
    <location>
        <begin position="125"/>
        <end position="145"/>
    </location>
</feature>
<evidence type="ECO:0000256" key="2">
    <source>
        <dbReference type="ARBA" id="ARBA00022692"/>
    </source>
</evidence>
<dbReference type="PANTHER" id="PTHR33048">
    <property type="entry name" value="PTH11-LIKE INTEGRAL MEMBRANE PROTEIN (AFU_ORTHOLOGUE AFUA_5G11245)"/>
    <property type="match status" value="1"/>
</dbReference>
<dbReference type="Proteomes" id="UP001174936">
    <property type="component" value="Unassembled WGS sequence"/>
</dbReference>